<evidence type="ECO:0000313" key="3">
    <source>
        <dbReference type="Proteomes" id="UP000026714"/>
    </source>
</evidence>
<protein>
    <submittedName>
        <fullName evidence="2">Uncharacterized protein</fullName>
    </submittedName>
</protein>
<sequence>MESRFHGGRTRGRVRYRQWCRYRRPSRGLDPSAQEHDCHFMAHPHGTDRRRRQGTG</sequence>
<dbReference type="Proteomes" id="UP000026714">
    <property type="component" value="Unassembled WGS sequence"/>
</dbReference>
<dbReference type="EMBL" id="AZRA01000028">
    <property type="protein sequence ID" value="KDB53193.1"/>
    <property type="molecule type" value="Genomic_DNA"/>
</dbReference>
<evidence type="ECO:0000313" key="2">
    <source>
        <dbReference type="EMBL" id="KDB53193.1"/>
    </source>
</evidence>
<evidence type="ECO:0000256" key="1">
    <source>
        <dbReference type="SAM" id="MobiDB-lite"/>
    </source>
</evidence>
<name>A0A059KQ16_9BURK</name>
<comment type="caution">
    <text evidence="2">The sequence shown here is derived from an EMBL/GenBank/DDBJ whole genome shotgun (WGS) entry which is preliminary data.</text>
</comment>
<keyword evidence="3" id="KW-1185">Reference proteome</keyword>
<dbReference type="AlphaFoldDB" id="A0A059KQ16"/>
<reference evidence="2 3" key="1">
    <citation type="journal article" date="2014" name="FEMS Microbiol. Ecol.">
        <title>Sphaerotilus natans encrusted with nanoball-shaped Fe(III) oxide minerals formed by nitrate-reducing mixotrophic Fe(II) oxidation.</title>
        <authorList>
            <person name="Park S."/>
            <person name="Kim D.H."/>
            <person name="Lee J.H."/>
            <person name="Hur H.G."/>
        </authorList>
    </citation>
    <scope>NUCLEOTIDE SEQUENCE [LARGE SCALE GENOMIC DNA]</scope>
    <source>
        <strain evidence="2 3">DSM 6575</strain>
    </source>
</reference>
<organism evidence="2 3">
    <name type="scientific">Sphaerotilus natans subsp. natans DSM 6575</name>
    <dbReference type="NCBI Taxonomy" id="1286631"/>
    <lineage>
        <taxon>Bacteria</taxon>
        <taxon>Pseudomonadati</taxon>
        <taxon>Pseudomonadota</taxon>
        <taxon>Betaproteobacteria</taxon>
        <taxon>Burkholderiales</taxon>
        <taxon>Sphaerotilaceae</taxon>
        <taxon>Sphaerotilus</taxon>
    </lineage>
</organism>
<gene>
    <name evidence="2" type="ORF">X805_12290</name>
</gene>
<proteinExistence type="predicted"/>
<accession>A0A059KQ16</accession>
<feature type="region of interest" description="Disordered" evidence="1">
    <location>
        <begin position="25"/>
        <end position="56"/>
    </location>
</feature>